<keyword evidence="5" id="KW-1185">Reference proteome</keyword>
<feature type="domain" description="DUF1731" evidence="3">
    <location>
        <begin position="249"/>
        <end position="295"/>
    </location>
</feature>
<dbReference type="CDD" id="cd05242">
    <property type="entry name" value="SDR_a8"/>
    <property type="match status" value="1"/>
</dbReference>
<gene>
    <name evidence="4" type="ORF">BVH74_01555</name>
</gene>
<dbReference type="SUPFAM" id="SSF51735">
    <property type="entry name" value="NAD(P)-binding Rossmann-fold domains"/>
    <property type="match status" value="1"/>
</dbReference>
<evidence type="ECO:0000313" key="5">
    <source>
        <dbReference type="Proteomes" id="UP000243488"/>
    </source>
</evidence>
<dbReference type="InterPro" id="IPR010099">
    <property type="entry name" value="SDR39U1"/>
</dbReference>
<dbReference type="PANTHER" id="PTHR11092">
    <property type="entry name" value="SUGAR NUCLEOTIDE EPIMERASE RELATED"/>
    <property type="match status" value="1"/>
</dbReference>
<reference evidence="4 5" key="1">
    <citation type="submission" date="2017-03" db="EMBL/GenBank/DDBJ databases">
        <title>Complete genome sequence of the novel DNRA strain Pseudomonas sp. S-6-2 isolated from Chinese polluted river sediment. Journal of Biotechnology.</title>
        <authorList>
            <person name="Li J."/>
            <person name="Xiang F."/>
            <person name="Wang L."/>
            <person name="Xi L."/>
            <person name="Liu J."/>
        </authorList>
    </citation>
    <scope>NUCLEOTIDE SEQUENCE [LARGE SCALE GENOMIC DNA]</scope>
    <source>
        <strain evidence="4 5">S-6-2</strain>
    </source>
</reference>
<proteinExistence type="inferred from homology"/>
<dbReference type="Proteomes" id="UP000243488">
    <property type="component" value="Chromosome"/>
</dbReference>
<evidence type="ECO:0000256" key="1">
    <source>
        <dbReference type="ARBA" id="ARBA00009353"/>
    </source>
</evidence>
<dbReference type="EMBL" id="CP020100">
    <property type="protein sequence ID" value="AQZ93531.1"/>
    <property type="molecule type" value="Genomic_DNA"/>
</dbReference>
<dbReference type="Pfam" id="PF08338">
    <property type="entry name" value="DUF1731"/>
    <property type="match status" value="1"/>
</dbReference>
<feature type="domain" description="NAD-dependent epimerase/dehydratase" evidence="2">
    <location>
        <begin position="3"/>
        <end position="215"/>
    </location>
</feature>
<dbReference type="AlphaFoldDB" id="A0A1V0B0W7"/>
<name>A0A1V0B0W7_9GAMM</name>
<dbReference type="Gene3D" id="3.40.50.720">
    <property type="entry name" value="NAD(P)-binding Rossmann-like Domain"/>
    <property type="match status" value="1"/>
</dbReference>
<dbReference type="NCBIfam" id="TIGR01777">
    <property type="entry name" value="yfcH"/>
    <property type="match status" value="1"/>
</dbReference>
<comment type="similarity">
    <text evidence="1">Belongs to the NAD(P)-dependent epimerase/dehydratase family. SDR39U1 subfamily.</text>
</comment>
<accession>A0A1V0B0W7</accession>
<dbReference type="PANTHER" id="PTHR11092:SF0">
    <property type="entry name" value="EPIMERASE FAMILY PROTEIN SDR39U1"/>
    <property type="match status" value="1"/>
</dbReference>
<evidence type="ECO:0000259" key="3">
    <source>
        <dbReference type="Pfam" id="PF08338"/>
    </source>
</evidence>
<dbReference type="STRING" id="1931241.BVH74_01555"/>
<sequence>MHIMITGGTGLIGRALCQRLLADGHQVSVWSRRADQVGTLCGTQVRGVSSLAQLDGEHLDAVVNLAGAPIADRPWTAKRKAELWSSRVTLTEQLVAWMGARAQKPEVLISGSAVGWYGDGGDQPLTEDSPAHPEYTHMLCDAWESAARRASAYGVRVCLLRTGLVLAADGGFLKRLLLPFKLGLGGALGSGRQYIPWVHRADLIELIVWLLSNPECRGVFNGSAPHPVTNREFARSLGRALKRPAFMPLPAPVLKLGLGEMSRLLLTGQNALPKRAQEQGFDFRYQHLDEALTDILHSS</sequence>
<protein>
    <submittedName>
        <fullName evidence="4">TIGR01777 family protein</fullName>
    </submittedName>
</protein>
<dbReference type="RefSeq" id="WP_080048389.1">
    <property type="nucleotide sequence ID" value="NZ_CP020100.1"/>
</dbReference>
<dbReference type="InterPro" id="IPR036291">
    <property type="entry name" value="NAD(P)-bd_dom_sf"/>
</dbReference>
<dbReference type="Pfam" id="PF01370">
    <property type="entry name" value="Epimerase"/>
    <property type="match status" value="1"/>
</dbReference>
<dbReference type="KEGG" id="ppha:BVH74_01555"/>
<evidence type="ECO:0000313" key="4">
    <source>
        <dbReference type="EMBL" id="AQZ93531.1"/>
    </source>
</evidence>
<dbReference type="InterPro" id="IPR013549">
    <property type="entry name" value="DUF1731"/>
</dbReference>
<evidence type="ECO:0000259" key="2">
    <source>
        <dbReference type="Pfam" id="PF01370"/>
    </source>
</evidence>
<dbReference type="InterPro" id="IPR001509">
    <property type="entry name" value="Epimerase_deHydtase"/>
</dbReference>
<organism evidence="4 5">
    <name type="scientific">Halopseudomonas phragmitis</name>
    <dbReference type="NCBI Taxonomy" id="1931241"/>
    <lineage>
        <taxon>Bacteria</taxon>
        <taxon>Pseudomonadati</taxon>
        <taxon>Pseudomonadota</taxon>
        <taxon>Gammaproteobacteria</taxon>
        <taxon>Pseudomonadales</taxon>
        <taxon>Pseudomonadaceae</taxon>
        <taxon>Halopseudomonas</taxon>
    </lineage>
</organism>